<feature type="domain" description="Concentrative nucleoside transporter C-terminal" evidence="9">
    <location>
        <begin position="233"/>
        <end position="439"/>
    </location>
</feature>
<proteinExistence type="inferred from homology"/>
<comment type="subcellular location">
    <subcellularLocation>
        <location evidence="1">Cell membrane</location>
        <topology evidence="1">Multi-pass membrane protein</topology>
    </subcellularLocation>
</comment>
<dbReference type="KEGG" id="cse:Cseg_1338"/>
<dbReference type="InterPro" id="IPR008276">
    <property type="entry name" value="C_nuclsd_transpt"/>
</dbReference>
<feature type="transmembrane region" description="Helical" evidence="7">
    <location>
        <begin position="324"/>
        <end position="342"/>
    </location>
</feature>
<feature type="transmembrane region" description="Helical" evidence="7">
    <location>
        <begin position="52"/>
        <end position="74"/>
    </location>
</feature>
<dbReference type="Proteomes" id="UP000002629">
    <property type="component" value="Chromosome"/>
</dbReference>
<feature type="domain" description="Nucleoside transporter/FeoB GTPase Gate" evidence="10">
    <location>
        <begin position="125"/>
        <end position="224"/>
    </location>
</feature>
<feature type="transmembrane region" description="Helical" evidence="7">
    <location>
        <begin position="200"/>
        <end position="224"/>
    </location>
</feature>
<dbReference type="GO" id="GO:0005337">
    <property type="term" value="F:nucleoside transmembrane transporter activity"/>
    <property type="evidence" value="ECO:0007669"/>
    <property type="project" value="InterPro"/>
</dbReference>
<feature type="transmembrane region" description="Helical" evidence="7">
    <location>
        <begin position="290"/>
        <end position="312"/>
    </location>
</feature>
<name>D5VIL7_CAUST</name>
<protein>
    <submittedName>
        <fullName evidence="11">Na+ dependent nucleoside transporter domain protein</fullName>
    </submittedName>
</protein>
<feature type="transmembrane region" description="Helical" evidence="7">
    <location>
        <begin position="384"/>
        <end position="407"/>
    </location>
</feature>
<evidence type="ECO:0000313" key="12">
    <source>
        <dbReference type="Proteomes" id="UP000002629"/>
    </source>
</evidence>
<dbReference type="HOGENOM" id="CLU_016813_4_2_5"/>
<dbReference type="InterPro" id="IPR011642">
    <property type="entry name" value="Gate_dom"/>
</dbReference>
<dbReference type="Pfam" id="PF01773">
    <property type="entry name" value="Nucleos_tra2_N"/>
    <property type="match status" value="1"/>
</dbReference>
<dbReference type="eggNOG" id="COG1972">
    <property type="taxonomic scope" value="Bacteria"/>
</dbReference>
<keyword evidence="3" id="KW-1003">Cell membrane</keyword>
<feature type="domain" description="Concentrative nucleoside transporter N-terminal" evidence="8">
    <location>
        <begin position="33"/>
        <end position="105"/>
    </location>
</feature>
<dbReference type="GO" id="GO:0015293">
    <property type="term" value="F:symporter activity"/>
    <property type="evidence" value="ECO:0007669"/>
    <property type="project" value="TreeGrafter"/>
</dbReference>
<dbReference type="InterPro" id="IPR002668">
    <property type="entry name" value="CNT_N_dom"/>
</dbReference>
<feature type="transmembrane region" description="Helical" evidence="7">
    <location>
        <begin position="419"/>
        <end position="441"/>
    </location>
</feature>
<dbReference type="GO" id="GO:0005886">
    <property type="term" value="C:plasma membrane"/>
    <property type="evidence" value="ECO:0007669"/>
    <property type="project" value="UniProtKB-SubCell"/>
</dbReference>
<dbReference type="PANTHER" id="PTHR10590">
    <property type="entry name" value="SODIUM/NUCLEOSIDE COTRANSPORTER"/>
    <property type="match status" value="1"/>
</dbReference>
<evidence type="ECO:0000256" key="5">
    <source>
        <dbReference type="ARBA" id="ARBA00022989"/>
    </source>
</evidence>
<feature type="transmembrane region" description="Helical" evidence="7">
    <location>
        <begin position="230"/>
        <end position="253"/>
    </location>
</feature>
<evidence type="ECO:0000256" key="4">
    <source>
        <dbReference type="ARBA" id="ARBA00022692"/>
    </source>
</evidence>
<organism evidence="11 12">
    <name type="scientific">Caulobacter segnis (strain ATCC 21756 / DSM 7131 / JCM 7823 / NBRC 15250 / LMG 17158 / TK0059)</name>
    <name type="common">Mycoplana segnis</name>
    <dbReference type="NCBI Taxonomy" id="509190"/>
    <lineage>
        <taxon>Bacteria</taxon>
        <taxon>Pseudomonadati</taxon>
        <taxon>Pseudomonadota</taxon>
        <taxon>Alphaproteobacteria</taxon>
        <taxon>Caulobacterales</taxon>
        <taxon>Caulobacteraceae</taxon>
        <taxon>Caulobacter</taxon>
    </lineage>
</organism>
<evidence type="ECO:0000256" key="7">
    <source>
        <dbReference type="SAM" id="Phobius"/>
    </source>
</evidence>
<dbReference type="EMBL" id="CP002008">
    <property type="protein sequence ID" value="ADG09833.1"/>
    <property type="molecule type" value="Genomic_DNA"/>
</dbReference>
<feature type="transmembrane region" description="Helical" evidence="7">
    <location>
        <begin position="29"/>
        <end position="46"/>
    </location>
</feature>
<dbReference type="Pfam" id="PF07670">
    <property type="entry name" value="Gate"/>
    <property type="match status" value="1"/>
</dbReference>
<evidence type="ECO:0000256" key="6">
    <source>
        <dbReference type="ARBA" id="ARBA00023136"/>
    </source>
</evidence>
<dbReference type="AlphaFoldDB" id="D5VIL7"/>
<keyword evidence="6 7" id="KW-0472">Membrane</keyword>
<evidence type="ECO:0000256" key="3">
    <source>
        <dbReference type="ARBA" id="ARBA00022475"/>
    </source>
</evidence>
<keyword evidence="5 7" id="KW-1133">Transmembrane helix</keyword>
<gene>
    <name evidence="11" type="ordered locus">Cseg_1338</name>
</gene>
<sequence length="448" mass="47061">MVSFRPLAGVAGASPFCKVFVLMFRPENVQALAGLALTLGLCWLVSENRKRFPWVLAIAALVVQVLLVLVLFGLPQAQRLMQGVNGAVEGLASSTQAGTAFVFGFLAGGDQPYPVTNPGAGFIFAFRVVPVILVVCALSALLWHWKILKWLAQGFGLLFQKTLGLRGPPALATAATIFMGQIEGPIFIRAYLDKLSRSELFMLIAVGMACVSGSTMVAYATILADVLPNAAAHVLTASIISAPAGVLLARIIVPSDPMEKGADLDLATEDKSYGSSIDAVMKGTTDGLQIALNVGATLIVFVALATMVDKILGAMPDVGGQPLSIARGLGVIFSPLAWAMGVPWKEAGTAGGLLGVKLILTEFTAFIQLAKVGATSLDERTRMIMTYALCGFANIGSVGMNVAGFSVLVPQRRQEILSLVWKAMMAGFLATCLTGSLIGLMPRSLFGL</sequence>
<evidence type="ECO:0000256" key="2">
    <source>
        <dbReference type="ARBA" id="ARBA00009033"/>
    </source>
</evidence>
<evidence type="ECO:0000259" key="8">
    <source>
        <dbReference type="Pfam" id="PF01773"/>
    </source>
</evidence>
<dbReference type="Pfam" id="PF07662">
    <property type="entry name" value="Nucleos_tra2_C"/>
    <property type="match status" value="1"/>
</dbReference>
<reference evidence="12" key="1">
    <citation type="journal article" date="2011" name="J. Bacteriol.">
        <title>Genome sequences of eight morphologically diverse alphaproteobacteria.</title>
        <authorList>
            <consortium name="US DOE Joint Genome Institute"/>
            <person name="Brown P.J."/>
            <person name="Kysela D.T."/>
            <person name="Buechlein A."/>
            <person name="Hemmerich C."/>
            <person name="Brun Y.V."/>
        </authorList>
    </citation>
    <scope>NUCLEOTIDE SEQUENCE [LARGE SCALE GENOMIC DNA]</scope>
    <source>
        <strain evidence="12">ATCC 21756 / DSM 7131 / JCM 7823 / NBRC 15250 / LMG 17158 / TK0059</strain>
    </source>
</reference>
<dbReference type="STRING" id="509190.Cseg_1338"/>
<feature type="transmembrane region" description="Helical" evidence="7">
    <location>
        <begin position="354"/>
        <end position="372"/>
    </location>
</feature>
<dbReference type="InterPro" id="IPR011657">
    <property type="entry name" value="CNT_C_dom"/>
</dbReference>
<feature type="transmembrane region" description="Helical" evidence="7">
    <location>
        <begin position="119"/>
        <end position="143"/>
    </location>
</feature>
<accession>D5VIL7</accession>
<keyword evidence="4 7" id="KW-0812">Transmembrane</keyword>
<dbReference type="PANTHER" id="PTHR10590:SF4">
    <property type="entry name" value="SOLUTE CARRIER FAMILY 28 MEMBER 3"/>
    <property type="match status" value="1"/>
</dbReference>
<evidence type="ECO:0000313" key="11">
    <source>
        <dbReference type="EMBL" id="ADG09833.1"/>
    </source>
</evidence>
<comment type="similarity">
    <text evidence="2">Belongs to the concentrative nucleoside transporter (CNT) (TC 2.A.41) family.</text>
</comment>
<evidence type="ECO:0000256" key="1">
    <source>
        <dbReference type="ARBA" id="ARBA00004651"/>
    </source>
</evidence>
<evidence type="ECO:0000259" key="9">
    <source>
        <dbReference type="Pfam" id="PF07662"/>
    </source>
</evidence>
<evidence type="ECO:0000259" key="10">
    <source>
        <dbReference type="Pfam" id="PF07670"/>
    </source>
</evidence>